<dbReference type="EMBL" id="JBEWCH010000011">
    <property type="protein sequence ID" value="MET1476328.1"/>
    <property type="molecule type" value="Genomic_DNA"/>
</dbReference>
<name>A0ABV2CB39_9BURK</name>
<accession>A0ABV2CB39</accession>
<dbReference type="Pfam" id="PF17278">
    <property type="entry name" value="DUF5343"/>
    <property type="match status" value="1"/>
</dbReference>
<dbReference type="RefSeq" id="WP_245170324.1">
    <property type="nucleotide sequence ID" value="NZ_JBEWCH010000011.1"/>
</dbReference>
<dbReference type="Proteomes" id="UP001548587">
    <property type="component" value="Unassembled WGS sequence"/>
</dbReference>
<protein>
    <submittedName>
        <fullName evidence="2">DUF5343 domain-containing protein</fullName>
    </submittedName>
</protein>
<evidence type="ECO:0000256" key="1">
    <source>
        <dbReference type="SAM" id="MobiDB-lite"/>
    </source>
</evidence>
<evidence type="ECO:0000313" key="2">
    <source>
        <dbReference type="EMBL" id="MET1476328.1"/>
    </source>
</evidence>
<gene>
    <name evidence="2" type="ORF">ABXL37_18910</name>
</gene>
<keyword evidence="3" id="KW-1185">Reference proteome</keyword>
<proteinExistence type="predicted"/>
<sequence length="279" mass="30480">MISVNNPGQISARRDEICLQTPKTNGRFGAIDHSALVDHMASSKEKLATPPVISYGSFIAFLNKLRDAGTVPARIDKTVMPKASGSQQSGIIAALRFLGFIDDTGKPKDHFKPFVLSDDDARKSTLGPILRESYAFLFNDSEFDLSHASTGQMTEKFRELGISGSTLTKTIAFFIPAAKECGIEVSPHVKAPAAPKSNGSRKSPKTTEDEQRPSETGGRVPQEDDDQDVERFEIPLPGKQQGAKIIVPKGLDADDWVMLQTMLAAYIKRWKGFTPEGKE</sequence>
<reference evidence="2 3" key="1">
    <citation type="submission" date="2024-06" db="EMBL/GenBank/DDBJ databases">
        <title>Burkholderia sola in Mexico.</title>
        <authorList>
            <person name="Estrada P."/>
        </authorList>
    </citation>
    <scope>NUCLEOTIDE SEQUENCE [LARGE SCALE GENOMIC DNA]</scope>
    <source>
        <strain evidence="2 3">CpTa8-5</strain>
    </source>
</reference>
<comment type="caution">
    <text evidence="2">The sequence shown here is derived from an EMBL/GenBank/DDBJ whole genome shotgun (WGS) entry which is preliminary data.</text>
</comment>
<organism evidence="2 3">
    <name type="scientific">Burkholderia sola</name>
    <dbReference type="NCBI Taxonomy" id="2843302"/>
    <lineage>
        <taxon>Bacteria</taxon>
        <taxon>Pseudomonadati</taxon>
        <taxon>Pseudomonadota</taxon>
        <taxon>Betaproteobacteria</taxon>
        <taxon>Burkholderiales</taxon>
        <taxon>Burkholderiaceae</taxon>
        <taxon>Burkholderia</taxon>
        <taxon>Burkholderia cepacia complex</taxon>
    </lineage>
</organism>
<feature type="region of interest" description="Disordered" evidence="1">
    <location>
        <begin position="189"/>
        <end position="227"/>
    </location>
</feature>
<evidence type="ECO:0000313" key="3">
    <source>
        <dbReference type="Proteomes" id="UP001548587"/>
    </source>
</evidence>
<dbReference type="InterPro" id="IPR035235">
    <property type="entry name" value="DUF5343"/>
</dbReference>